<reference evidence="1 2" key="1">
    <citation type="submission" date="2024-02" db="EMBL/GenBank/DDBJ databases">
        <title>Draft genome sequence of Collimonas sp. strain H4R21, an effective mineral-weathering bacterial strain isolated from the beech rhizosphere.</title>
        <authorList>
            <person name="Morin E."/>
            <person name="Uroz S."/>
            <person name="Leveau J.H.J."/>
            <person name="Kumar R."/>
            <person name="Rey M.W."/>
            <person name="Pham J."/>
        </authorList>
    </citation>
    <scope>NUCLEOTIDE SEQUENCE [LARGE SCALE GENOMIC DNA]</scope>
    <source>
        <strain evidence="1 2">H4R21</strain>
    </source>
</reference>
<dbReference type="Pfam" id="PF05488">
    <property type="entry name" value="PAAR_motif"/>
    <property type="match status" value="1"/>
</dbReference>
<dbReference type="Proteomes" id="UP001495910">
    <property type="component" value="Unassembled WGS sequence"/>
</dbReference>
<dbReference type="CDD" id="cd14744">
    <property type="entry name" value="PAAR_CT_2"/>
    <property type="match status" value="1"/>
</dbReference>
<accession>A0ABU9PY45</accession>
<evidence type="ECO:0000313" key="2">
    <source>
        <dbReference type="Proteomes" id="UP001495910"/>
    </source>
</evidence>
<proteinExistence type="predicted"/>
<evidence type="ECO:0000313" key="1">
    <source>
        <dbReference type="EMBL" id="MEM4988852.1"/>
    </source>
</evidence>
<gene>
    <name evidence="1" type="ORF">V8G57_15770</name>
</gene>
<organism evidence="1 2">
    <name type="scientific">Collimonas rhizosphaerae</name>
    <dbReference type="NCBI Taxonomy" id="3126357"/>
    <lineage>
        <taxon>Bacteria</taxon>
        <taxon>Pseudomonadati</taxon>
        <taxon>Pseudomonadota</taxon>
        <taxon>Betaproteobacteria</taxon>
        <taxon>Burkholderiales</taxon>
        <taxon>Oxalobacteraceae</taxon>
        <taxon>Collimonas</taxon>
    </lineage>
</organism>
<dbReference type="RefSeq" id="WP_342830184.1">
    <property type="nucleotide sequence ID" value="NZ_JBANDC010000010.1"/>
</dbReference>
<comment type="caution">
    <text evidence="1">The sequence shown here is derived from an EMBL/GenBank/DDBJ whole genome shotgun (WGS) entry which is preliminary data.</text>
</comment>
<keyword evidence="2" id="KW-1185">Reference proteome</keyword>
<name>A0ABU9PY45_9BURK</name>
<protein>
    <submittedName>
        <fullName evidence="1">PAAR domain-containing protein</fullName>
    </submittedName>
</protein>
<sequence length="197" mass="20278">MVMRKIVVVGDKTTTSGVILPNANSTFSVGDAGHKVALIGDQATCLACKGVGLIAKAGGPRRMNFMGEVALENDVVICGCPVHPKVVANLHQTMTYDDGATSVGSQTASEAAGAGLVAAAPGATNAQTDLPHDEMVQLDGPGAPSLAGMFYRIEVNDGRVFSGVVPDNGEMPRIGTATQESYDIYWGDEALARGDAE</sequence>
<dbReference type="InterPro" id="IPR008727">
    <property type="entry name" value="PAAR_motif"/>
</dbReference>
<dbReference type="EMBL" id="JBANDC010000010">
    <property type="protein sequence ID" value="MEM4988852.1"/>
    <property type="molecule type" value="Genomic_DNA"/>
</dbReference>